<keyword evidence="3" id="KW-1185">Reference proteome</keyword>
<name>A0A0V1J5K7_TRIPS</name>
<comment type="caution">
    <text evidence="2">The sequence shown here is derived from an EMBL/GenBank/DDBJ whole genome shotgun (WGS) entry which is preliminary data.</text>
</comment>
<accession>A0A0V1J5K7</accession>
<protein>
    <submittedName>
        <fullName evidence="2">Uncharacterized protein</fullName>
    </submittedName>
</protein>
<evidence type="ECO:0000256" key="1">
    <source>
        <dbReference type="SAM" id="MobiDB-lite"/>
    </source>
</evidence>
<dbReference type="EMBL" id="JYDS01000036">
    <property type="protein sequence ID" value="KRZ30251.1"/>
    <property type="molecule type" value="Genomic_DNA"/>
</dbReference>
<organism evidence="2 3">
    <name type="scientific">Trichinella pseudospiralis</name>
    <name type="common">Parasitic roundworm</name>
    <dbReference type="NCBI Taxonomy" id="6337"/>
    <lineage>
        <taxon>Eukaryota</taxon>
        <taxon>Metazoa</taxon>
        <taxon>Ecdysozoa</taxon>
        <taxon>Nematoda</taxon>
        <taxon>Enoplea</taxon>
        <taxon>Dorylaimia</taxon>
        <taxon>Trichinellida</taxon>
        <taxon>Trichinellidae</taxon>
        <taxon>Trichinella</taxon>
    </lineage>
</organism>
<sequence>MEKKTIEKAPSAEETTHIPTIYQEITPHKHTKWKRRRLKKHQVLKKLHTSPQYTKKLRRIRSVDQHLAYKMEKKTIEKAPSAEETTHIPTIYQEITPHKHTKWKRRRLRKHQVLKKLQTSPQYTKKLRRIRSVDQHLAYKMEKKTIEKAPSAEETTHIPTIYQEITPHKVGGSASSIQNGKEDD</sequence>
<reference evidence="2 3" key="1">
    <citation type="submission" date="2015-01" db="EMBL/GenBank/DDBJ databases">
        <title>Evolution of Trichinella species and genotypes.</title>
        <authorList>
            <person name="Korhonen P.K."/>
            <person name="Edoardo P."/>
            <person name="Giuseppe L.R."/>
            <person name="Gasser R.B."/>
        </authorList>
    </citation>
    <scope>NUCLEOTIDE SEQUENCE [LARGE SCALE GENOMIC DNA]</scope>
    <source>
        <strain evidence="2">ISS588</strain>
    </source>
</reference>
<feature type="region of interest" description="Disordered" evidence="1">
    <location>
        <begin position="164"/>
        <end position="184"/>
    </location>
</feature>
<evidence type="ECO:0000313" key="3">
    <source>
        <dbReference type="Proteomes" id="UP000054805"/>
    </source>
</evidence>
<proteinExistence type="predicted"/>
<evidence type="ECO:0000313" key="2">
    <source>
        <dbReference type="EMBL" id="KRZ30251.1"/>
    </source>
</evidence>
<dbReference type="Proteomes" id="UP000054805">
    <property type="component" value="Unassembled WGS sequence"/>
</dbReference>
<dbReference type="AlphaFoldDB" id="A0A0V1J5K7"/>
<feature type="compositionally biased region" description="Polar residues" evidence="1">
    <location>
        <begin position="173"/>
        <end position="184"/>
    </location>
</feature>
<gene>
    <name evidence="2" type="ORF">T4B_9661</name>
</gene>